<organism evidence="8 9">
    <name type="scientific">Archangium gephyra</name>
    <dbReference type="NCBI Taxonomy" id="48"/>
    <lineage>
        <taxon>Bacteria</taxon>
        <taxon>Pseudomonadati</taxon>
        <taxon>Myxococcota</taxon>
        <taxon>Myxococcia</taxon>
        <taxon>Myxococcales</taxon>
        <taxon>Cystobacterineae</taxon>
        <taxon>Archangiaceae</taxon>
        <taxon>Archangium</taxon>
    </lineage>
</organism>
<feature type="transmembrane region" description="Helical" evidence="6">
    <location>
        <begin position="55"/>
        <end position="74"/>
    </location>
</feature>
<evidence type="ECO:0000313" key="8">
    <source>
        <dbReference type="EMBL" id="REG30675.1"/>
    </source>
</evidence>
<dbReference type="EMBL" id="QUMU01000006">
    <property type="protein sequence ID" value="REG30675.1"/>
    <property type="molecule type" value="Genomic_DNA"/>
</dbReference>
<evidence type="ECO:0000313" key="9">
    <source>
        <dbReference type="Proteomes" id="UP000256345"/>
    </source>
</evidence>
<dbReference type="PANTHER" id="PTHR12677:SF59">
    <property type="entry name" value="GOLGI APPARATUS MEMBRANE PROTEIN TVP38-RELATED"/>
    <property type="match status" value="1"/>
</dbReference>
<feature type="domain" description="VTT" evidence="7">
    <location>
        <begin position="73"/>
        <end position="188"/>
    </location>
</feature>
<keyword evidence="3 6" id="KW-0812">Transmembrane</keyword>
<reference evidence="8 9" key="1">
    <citation type="submission" date="2018-08" db="EMBL/GenBank/DDBJ databases">
        <title>Genomic Encyclopedia of Archaeal and Bacterial Type Strains, Phase II (KMG-II): from individual species to whole genera.</title>
        <authorList>
            <person name="Goeker M."/>
        </authorList>
    </citation>
    <scope>NUCLEOTIDE SEQUENCE [LARGE SCALE GENOMIC DNA]</scope>
    <source>
        <strain evidence="8 9">DSM 2261</strain>
    </source>
</reference>
<dbReference type="RefSeq" id="WP_047854033.1">
    <property type="nucleotide sequence ID" value="NZ_CP011509.1"/>
</dbReference>
<comment type="caution">
    <text evidence="8">The sequence shown here is derived from an EMBL/GenBank/DDBJ whole genome shotgun (WGS) entry which is preliminary data.</text>
</comment>
<evidence type="ECO:0000256" key="4">
    <source>
        <dbReference type="ARBA" id="ARBA00022989"/>
    </source>
</evidence>
<evidence type="ECO:0000256" key="6">
    <source>
        <dbReference type="RuleBase" id="RU366058"/>
    </source>
</evidence>
<dbReference type="InterPro" id="IPR015414">
    <property type="entry name" value="TMEM64"/>
</dbReference>
<keyword evidence="9" id="KW-1185">Reference proteome</keyword>
<comment type="subcellular location">
    <subcellularLocation>
        <location evidence="1 6">Cell membrane</location>
        <topology evidence="1 6">Multi-pass membrane protein</topology>
    </subcellularLocation>
</comment>
<feature type="transmembrane region" description="Helical" evidence="6">
    <location>
        <begin position="196"/>
        <end position="214"/>
    </location>
</feature>
<gene>
    <name evidence="8" type="ORF">ATI61_106144</name>
</gene>
<protein>
    <recommendedName>
        <fullName evidence="6">TVP38/TMEM64 family membrane protein</fullName>
    </recommendedName>
</protein>
<feature type="transmembrane region" description="Helical" evidence="6">
    <location>
        <begin position="15"/>
        <end position="35"/>
    </location>
</feature>
<comment type="similarity">
    <text evidence="6">Belongs to the TVP38/TMEM64 family.</text>
</comment>
<evidence type="ECO:0000256" key="3">
    <source>
        <dbReference type="ARBA" id="ARBA00022692"/>
    </source>
</evidence>
<evidence type="ECO:0000259" key="7">
    <source>
        <dbReference type="Pfam" id="PF09335"/>
    </source>
</evidence>
<keyword evidence="5 6" id="KW-0472">Membrane</keyword>
<dbReference type="Proteomes" id="UP000256345">
    <property type="component" value="Unassembled WGS sequence"/>
</dbReference>
<accession>A0ABX9JZY5</accession>
<proteinExistence type="inferred from homology"/>
<dbReference type="PANTHER" id="PTHR12677">
    <property type="entry name" value="GOLGI APPARATUS MEMBRANE PROTEIN TVP38-RELATED"/>
    <property type="match status" value="1"/>
</dbReference>
<evidence type="ECO:0000256" key="5">
    <source>
        <dbReference type="ARBA" id="ARBA00023136"/>
    </source>
</evidence>
<feature type="transmembrane region" description="Helical" evidence="6">
    <location>
        <begin position="168"/>
        <end position="190"/>
    </location>
</feature>
<dbReference type="Pfam" id="PF09335">
    <property type="entry name" value="VTT_dom"/>
    <property type="match status" value="1"/>
</dbReference>
<evidence type="ECO:0000256" key="1">
    <source>
        <dbReference type="ARBA" id="ARBA00004651"/>
    </source>
</evidence>
<sequence length="219" mass="22522">MERAAEAPVSRGRTVAGWTVLGALLLTAILVPFFLWEDRIQAATTAFLQMPHSRWLIALALAGLLAADIVLPVPSSLVNLAAGSLLGLWSGTAVAWTGLMVSSVAGYLIGQGASATALARLVGNGEGRAVQASATFGHWGLVVCRGVPVLAEASVVLAGFNRMPFQRFLAVCALSNLGIAAAYSAIGAYAVDTGSFLVAFAGAICVPALGLFLTRKLRA</sequence>
<evidence type="ECO:0000256" key="2">
    <source>
        <dbReference type="ARBA" id="ARBA00022475"/>
    </source>
</evidence>
<dbReference type="InterPro" id="IPR032816">
    <property type="entry name" value="VTT_dom"/>
</dbReference>
<keyword evidence="2 6" id="KW-1003">Cell membrane</keyword>
<keyword evidence="4 6" id="KW-1133">Transmembrane helix</keyword>
<feature type="transmembrane region" description="Helical" evidence="6">
    <location>
        <begin position="86"/>
        <end position="110"/>
    </location>
</feature>
<name>A0ABX9JZY5_9BACT</name>